<organism evidence="2 3">
    <name type="scientific">Coprinellus micaceus</name>
    <name type="common">Glistening ink-cap mushroom</name>
    <name type="synonym">Coprinus micaceus</name>
    <dbReference type="NCBI Taxonomy" id="71717"/>
    <lineage>
        <taxon>Eukaryota</taxon>
        <taxon>Fungi</taxon>
        <taxon>Dikarya</taxon>
        <taxon>Basidiomycota</taxon>
        <taxon>Agaricomycotina</taxon>
        <taxon>Agaricomycetes</taxon>
        <taxon>Agaricomycetidae</taxon>
        <taxon>Agaricales</taxon>
        <taxon>Agaricineae</taxon>
        <taxon>Psathyrellaceae</taxon>
        <taxon>Coprinellus</taxon>
    </lineage>
</organism>
<feature type="compositionally biased region" description="Acidic residues" evidence="1">
    <location>
        <begin position="470"/>
        <end position="480"/>
    </location>
</feature>
<proteinExistence type="predicted"/>
<accession>A0A4Y7RIV3</accession>
<feature type="compositionally biased region" description="Low complexity" evidence="1">
    <location>
        <begin position="312"/>
        <end position="332"/>
    </location>
</feature>
<feature type="region of interest" description="Disordered" evidence="1">
    <location>
        <begin position="190"/>
        <end position="218"/>
    </location>
</feature>
<keyword evidence="3" id="KW-1185">Reference proteome</keyword>
<evidence type="ECO:0000313" key="3">
    <source>
        <dbReference type="Proteomes" id="UP000298030"/>
    </source>
</evidence>
<feature type="compositionally biased region" description="Polar residues" evidence="1">
    <location>
        <begin position="278"/>
        <end position="302"/>
    </location>
</feature>
<feature type="compositionally biased region" description="Polar residues" evidence="1">
    <location>
        <begin position="338"/>
        <end position="375"/>
    </location>
</feature>
<reference evidence="2 3" key="1">
    <citation type="journal article" date="2019" name="Nat. Ecol. Evol.">
        <title>Megaphylogeny resolves global patterns of mushroom evolution.</title>
        <authorList>
            <person name="Varga T."/>
            <person name="Krizsan K."/>
            <person name="Foldi C."/>
            <person name="Dima B."/>
            <person name="Sanchez-Garcia M."/>
            <person name="Sanchez-Ramirez S."/>
            <person name="Szollosi G.J."/>
            <person name="Szarkandi J.G."/>
            <person name="Papp V."/>
            <person name="Albert L."/>
            <person name="Andreopoulos W."/>
            <person name="Angelini C."/>
            <person name="Antonin V."/>
            <person name="Barry K.W."/>
            <person name="Bougher N.L."/>
            <person name="Buchanan P."/>
            <person name="Buyck B."/>
            <person name="Bense V."/>
            <person name="Catcheside P."/>
            <person name="Chovatia M."/>
            <person name="Cooper J."/>
            <person name="Damon W."/>
            <person name="Desjardin D."/>
            <person name="Finy P."/>
            <person name="Geml J."/>
            <person name="Haridas S."/>
            <person name="Hughes K."/>
            <person name="Justo A."/>
            <person name="Karasinski D."/>
            <person name="Kautmanova I."/>
            <person name="Kiss B."/>
            <person name="Kocsube S."/>
            <person name="Kotiranta H."/>
            <person name="LaButti K.M."/>
            <person name="Lechner B.E."/>
            <person name="Liimatainen K."/>
            <person name="Lipzen A."/>
            <person name="Lukacs Z."/>
            <person name="Mihaltcheva S."/>
            <person name="Morgado L.N."/>
            <person name="Niskanen T."/>
            <person name="Noordeloos M.E."/>
            <person name="Ohm R.A."/>
            <person name="Ortiz-Santana B."/>
            <person name="Ovrebo C."/>
            <person name="Racz N."/>
            <person name="Riley R."/>
            <person name="Savchenko A."/>
            <person name="Shiryaev A."/>
            <person name="Soop K."/>
            <person name="Spirin V."/>
            <person name="Szebenyi C."/>
            <person name="Tomsovsky M."/>
            <person name="Tulloss R.E."/>
            <person name="Uehling J."/>
            <person name="Grigoriev I.V."/>
            <person name="Vagvolgyi C."/>
            <person name="Papp T."/>
            <person name="Martin F.M."/>
            <person name="Miettinen O."/>
            <person name="Hibbett D.S."/>
            <person name="Nagy L.G."/>
        </authorList>
    </citation>
    <scope>NUCLEOTIDE SEQUENCE [LARGE SCALE GENOMIC DNA]</scope>
    <source>
        <strain evidence="2 3">FP101781</strain>
    </source>
</reference>
<sequence>MAPSTDYDKFVNTLSTYRATLGQLRSDIANLPRNARNILSVDHAQLTDTYGGMSRQLNELRTHLQTTPSRFSLGEHYIRFMKIRSLIKQLNESVKDLGPSIARLQEGVRFSQQLELQQNLIRVREQDRRVREELGLDPDDKTVIFGNMPFRQLSFVPQIPGLGPGNTPGNAAWRNASTPNIMSLDRFRGFDDAPELPTSLPPPPNRSLGMGRSRSQDPRTFAASVANLEHDFGNMDMGHLDGSEQRLPPQQILAPRTDPNAPFPSSRGMGHRHALSFGTFNNRHNTAQPPQNSDNSSVGSANPPSIARRHSSSSGYSSRSYSTSLYPNSSSSGHGAGNQASPAGSMYANSVSGRSSLSIARSVSQYPPTSIQSGHQYHPAHDHDGGSFGVDGAQGASVGNTRVQGGRQPESGARGMDSGHAQPLSLRRVAAASQLQAGSSSNSNLPLLSGYLIPGRQRSGNENIVWDSSGDFDDMYVPDS</sequence>
<evidence type="ECO:0000256" key="1">
    <source>
        <dbReference type="SAM" id="MobiDB-lite"/>
    </source>
</evidence>
<feature type="non-terminal residue" evidence="2">
    <location>
        <position position="480"/>
    </location>
</feature>
<gene>
    <name evidence="2" type="ORF">FA13DRAFT_1749757</name>
</gene>
<dbReference type="EMBL" id="QPFP01000545">
    <property type="protein sequence ID" value="TEB08736.1"/>
    <property type="molecule type" value="Genomic_DNA"/>
</dbReference>
<name>A0A4Y7RIV3_COPMI</name>
<evidence type="ECO:0000313" key="2">
    <source>
        <dbReference type="EMBL" id="TEB08736.1"/>
    </source>
</evidence>
<protein>
    <submittedName>
        <fullName evidence="2">Uncharacterized protein</fullName>
    </submittedName>
</protein>
<feature type="compositionally biased region" description="Low complexity" evidence="1">
    <location>
        <begin position="430"/>
        <end position="449"/>
    </location>
</feature>
<dbReference type="AlphaFoldDB" id="A0A4Y7RIV3"/>
<dbReference type="Proteomes" id="UP000298030">
    <property type="component" value="Unassembled WGS sequence"/>
</dbReference>
<comment type="caution">
    <text evidence="2">The sequence shown here is derived from an EMBL/GenBank/DDBJ whole genome shotgun (WGS) entry which is preliminary data.</text>
</comment>
<feature type="region of interest" description="Disordered" evidence="1">
    <location>
        <begin position="252"/>
        <end position="480"/>
    </location>
</feature>